<accession>A0A1P8U7F1</accession>
<evidence type="ECO:0000313" key="3">
    <source>
        <dbReference type="Proteomes" id="UP000187185"/>
    </source>
</evidence>
<feature type="domain" description="DUF1023" evidence="1">
    <location>
        <begin position="346"/>
        <end position="501"/>
    </location>
</feature>
<reference evidence="2 3" key="1">
    <citation type="submission" date="2016-12" db="EMBL/GenBank/DDBJ databases">
        <title>Complete genome sequence of Microbacterium aurum KACC 15219.</title>
        <authorList>
            <person name="Jung Y."/>
            <person name="Shin J.-H."/>
            <person name="Lee Y.-J."/>
            <person name="Yi H."/>
            <person name="Bahn Y.-S."/>
            <person name="Kim J.F."/>
            <person name="Lee D.-W."/>
        </authorList>
    </citation>
    <scope>NUCLEOTIDE SEQUENCE [LARGE SCALE GENOMIC DNA]</scope>
    <source>
        <strain evidence="2 3">KACC 15219</strain>
    </source>
</reference>
<dbReference type="STRING" id="36805.BOH66_07005"/>
<dbReference type="Proteomes" id="UP000187185">
    <property type="component" value="Chromosome"/>
</dbReference>
<organism evidence="2 3">
    <name type="scientific">Microbacterium aurum</name>
    <dbReference type="NCBI Taxonomy" id="36805"/>
    <lineage>
        <taxon>Bacteria</taxon>
        <taxon>Bacillati</taxon>
        <taxon>Actinomycetota</taxon>
        <taxon>Actinomycetes</taxon>
        <taxon>Micrococcales</taxon>
        <taxon>Microbacteriaceae</taxon>
        <taxon>Microbacterium</taxon>
    </lineage>
</organism>
<proteinExistence type="predicted"/>
<evidence type="ECO:0000313" key="2">
    <source>
        <dbReference type="EMBL" id="APZ34031.1"/>
    </source>
</evidence>
<dbReference type="RefSeq" id="WP_076690347.1">
    <property type="nucleotide sequence ID" value="NZ_CP018762.1"/>
</dbReference>
<keyword evidence="3" id="KW-1185">Reference proteome</keyword>
<dbReference type="AlphaFoldDB" id="A0A1P8U7F1"/>
<dbReference type="InterPro" id="IPR010427">
    <property type="entry name" value="DUF1023"/>
</dbReference>
<dbReference type="EMBL" id="CP018762">
    <property type="protein sequence ID" value="APZ34031.1"/>
    <property type="molecule type" value="Genomic_DNA"/>
</dbReference>
<sequence>MDATNPGKGDPAGILRTAEERADKAATVRTAATTMARLAGESGNVWAGVAQVEFASSAARASTELEVLASRWEAEAAALSTYARAVQEIQDAQLPLRLRLEDAADDRRSLGLQYADAELESAIAYAPLAAEEATQRRNWLSWEINETDALLTRLQGDWDELVAQRQAADRACVDALSGAEVTGFSPALLAGNVTGATLLGLSVTNLLVLARNDPDALAPMTGNDPAATATWWDAMPEADRHRLIEAAPGVIGNLEGVLYADRDQANRIWLDQQLAQARNALDNAEQSPDFWQLLMNPRGTSDAQAFAIAEARQRLEGLEGVQRSLRTVDGAEPRYLISLTADTPPLAAVAIGNVDTADTVSYTVPGMSATTADMRGWAQSAENLLNRQAVVDPGRTHAVIAWMGYETPPVPVLQGGFDVLDTKLAEAGAVELNTALGGLSAVRPDAVTNIVAHSYGTTTTAIALSTPGSHVDAFVSLGSAGLPSDIDEARDLRADAVYAGQARSVMAIDPEPGDQWAWSGRLGNHPVDPAGPTFGAVTFGTDSGVGGSPVTDHGTATASGNGYLDLQTESLNNVANATTGHADRLTERLPSEPTMLQKALIEGASGGLY</sequence>
<gene>
    <name evidence="2" type="ORF">BOH66_07005</name>
</gene>
<name>A0A1P8U7F1_9MICO</name>
<dbReference type="Pfam" id="PF06259">
    <property type="entry name" value="Abhydrolase_8"/>
    <property type="match status" value="1"/>
</dbReference>
<dbReference type="KEGG" id="maur:BOH66_07005"/>
<dbReference type="OrthoDB" id="3259161at2"/>
<protein>
    <recommendedName>
        <fullName evidence="1">DUF1023 domain-containing protein</fullName>
    </recommendedName>
</protein>
<evidence type="ECO:0000259" key="1">
    <source>
        <dbReference type="Pfam" id="PF06259"/>
    </source>
</evidence>